<name>A0A506TWW3_9HYPH</name>
<protein>
    <submittedName>
        <fullName evidence="2">Uncharacterized protein</fullName>
    </submittedName>
</protein>
<reference evidence="2 3" key="1">
    <citation type="submission" date="2019-06" db="EMBL/GenBank/DDBJ databases">
        <authorList>
            <person name="Li M."/>
        </authorList>
    </citation>
    <scope>NUCLEOTIDE SEQUENCE [LARGE SCALE GENOMIC DNA]</scope>
    <source>
        <strain evidence="2 3">BGMRC6574</strain>
    </source>
</reference>
<evidence type="ECO:0000256" key="1">
    <source>
        <dbReference type="SAM" id="MobiDB-lite"/>
    </source>
</evidence>
<proteinExistence type="predicted"/>
<feature type="region of interest" description="Disordered" evidence="1">
    <location>
        <begin position="271"/>
        <end position="309"/>
    </location>
</feature>
<gene>
    <name evidence="2" type="ORF">FJU11_16825</name>
</gene>
<dbReference type="Proteomes" id="UP000320314">
    <property type="component" value="Unassembled WGS sequence"/>
</dbReference>
<keyword evidence="3" id="KW-1185">Reference proteome</keyword>
<feature type="region of interest" description="Disordered" evidence="1">
    <location>
        <begin position="195"/>
        <end position="257"/>
    </location>
</feature>
<evidence type="ECO:0000313" key="3">
    <source>
        <dbReference type="Proteomes" id="UP000320314"/>
    </source>
</evidence>
<organism evidence="2 3">
    <name type="scientific">Pararhizobium mangrovi</name>
    <dbReference type="NCBI Taxonomy" id="2590452"/>
    <lineage>
        <taxon>Bacteria</taxon>
        <taxon>Pseudomonadati</taxon>
        <taxon>Pseudomonadota</taxon>
        <taxon>Alphaproteobacteria</taxon>
        <taxon>Hyphomicrobiales</taxon>
        <taxon>Rhizobiaceae</taxon>
        <taxon>Rhizobium/Agrobacterium group</taxon>
        <taxon>Pararhizobium</taxon>
    </lineage>
</organism>
<feature type="region of interest" description="Disordered" evidence="1">
    <location>
        <begin position="1"/>
        <end position="61"/>
    </location>
</feature>
<comment type="caution">
    <text evidence="2">The sequence shown here is derived from an EMBL/GenBank/DDBJ whole genome shotgun (WGS) entry which is preliminary data.</text>
</comment>
<dbReference type="EMBL" id="VHLH01000040">
    <property type="protein sequence ID" value="TPW26000.1"/>
    <property type="molecule type" value="Genomic_DNA"/>
</dbReference>
<feature type="compositionally biased region" description="Polar residues" evidence="1">
    <location>
        <begin position="236"/>
        <end position="253"/>
    </location>
</feature>
<evidence type="ECO:0000313" key="2">
    <source>
        <dbReference type="EMBL" id="TPW26000.1"/>
    </source>
</evidence>
<sequence>MSKPKLLPPMSEVDVDPSYLKAARKRISPKAKRRRGRKKTSQENVRSPKARSVEHSPSEAFSRLPVEVDLPPAEELLKPDAAARQLTLAGEHYQTLRAGHRERLYAILGHVFGVASVLKNDEDAWLSLIRNNKWDDLRKRPKPKHRTDALRYALQFVIPGSGSGRSRKVSEYYQALNPLFQKDVAATKIPQLLRRKGIKKRSRPSSKAEKADTPGEEPSGMSRGENEKGTHGQEPLPTSNTARAFTSEKSNVQPMPDDLFIRIPAGKVARKLQNDGQGKRRTIRFTNSGQNGKMIEASDVEFKKRRSPK</sequence>
<dbReference type="AlphaFoldDB" id="A0A506TWW3"/>
<feature type="compositionally biased region" description="Basic residues" evidence="1">
    <location>
        <begin position="22"/>
        <end position="39"/>
    </location>
</feature>
<accession>A0A506TWW3</accession>
<feature type="compositionally biased region" description="Basic residues" evidence="1">
    <location>
        <begin position="195"/>
        <end position="204"/>
    </location>
</feature>